<dbReference type="Pfam" id="PF00990">
    <property type="entry name" value="GGDEF"/>
    <property type="match status" value="1"/>
</dbReference>
<evidence type="ECO:0000313" key="6">
    <source>
        <dbReference type="Proteomes" id="UP000095401"/>
    </source>
</evidence>
<keyword evidence="3" id="KW-0175">Coiled coil</keyword>
<dbReference type="Proteomes" id="UP000095401">
    <property type="component" value="Chromosome"/>
</dbReference>
<dbReference type="InterPro" id="IPR043128">
    <property type="entry name" value="Rev_trsase/Diguanyl_cyclase"/>
</dbReference>
<dbReference type="RefSeq" id="WP_070079235.1">
    <property type="nucleotide sequence ID" value="NZ_CP017415.1"/>
</dbReference>
<proteinExistence type="predicted"/>
<organism evidence="5 6">
    <name type="scientific">Acidihalobacter yilgarnensis</name>
    <dbReference type="NCBI Taxonomy" id="2819280"/>
    <lineage>
        <taxon>Bacteria</taxon>
        <taxon>Pseudomonadati</taxon>
        <taxon>Pseudomonadota</taxon>
        <taxon>Gammaproteobacteria</taxon>
        <taxon>Chromatiales</taxon>
        <taxon>Ectothiorhodospiraceae</taxon>
        <taxon>Acidihalobacter</taxon>
    </lineage>
</organism>
<comment type="catalytic activity">
    <reaction evidence="2">
        <text>2 GTP = 3',3'-c-di-GMP + 2 diphosphate</text>
        <dbReference type="Rhea" id="RHEA:24898"/>
        <dbReference type="ChEBI" id="CHEBI:33019"/>
        <dbReference type="ChEBI" id="CHEBI:37565"/>
        <dbReference type="ChEBI" id="CHEBI:58805"/>
        <dbReference type="EC" id="2.7.7.65"/>
    </reaction>
</comment>
<accession>A0A1D8IQW7</accession>
<feature type="coiled-coil region" evidence="3">
    <location>
        <begin position="126"/>
        <end position="157"/>
    </location>
</feature>
<sequence>MSVFLRLVVIAEPDRYRFARFVLEAVDALHGDVFSCAAALVDIMPVLRTDHLHKGTSLEVLLMVVEDTLYCEWSGRRMPIARFELATSEHILAELGQRLRLASESTDPDLLIRRNRKIEDELASARARAAIELSALEEKLESKKAELRESLHAAEVDSLTNIYNRGAYDARLQEAILRCSRQSEPLCLILMDLDYFKQINDQHGHQYGDEYLKRMAQIMQESVREYVDIPCRMGGDEFVIIVFAGVATAKRIAEKILVDMSGKVSIGIAFLLPNDSLEMLVGRSDAALYEAKRNGRGRIAVSDEIVVDTSIHVV</sequence>
<evidence type="ECO:0000259" key="4">
    <source>
        <dbReference type="PROSITE" id="PS50887"/>
    </source>
</evidence>
<dbReference type="SMART" id="SM00267">
    <property type="entry name" value="GGDEF"/>
    <property type="match status" value="1"/>
</dbReference>
<dbReference type="EC" id="2.7.7.65" evidence="1"/>
<reference evidence="6" key="1">
    <citation type="submission" date="2016-09" db="EMBL/GenBank/DDBJ databases">
        <title>Acidihalobacter prosperus F5.</title>
        <authorList>
            <person name="Khaleque H.N."/>
            <person name="Ramsay J.P."/>
            <person name="Kaksonen A.H."/>
            <person name="Boxall N.J."/>
            <person name="Watkin E.L.J."/>
        </authorList>
    </citation>
    <scope>NUCLEOTIDE SEQUENCE [LARGE SCALE GENOMIC DNA]</scope>
    <source>
        <strain evidence="6">F5</strain>
    </source>
</reference>
<dbReference type="InterPro" id="IPR029787">
    <property type="entry name" value="Nucleotide_cyclase"/>
</dbReference>
<dbReference type="InterPro" id="IPR000160">
    <property type="entry name" value="GGDEF_dom"/>
</dbReference>
<dbReference type="CDD" id="cd01949">
    <property type="entry name" value="GGDEF"/>
    <property type="match status" value="1"/>
</dbReference>
<dbReference type="EMBL" id="CP017415">
    <property type="protein sequence ID" value="AOU98880.1"/>
    <property type="molecule type" value="Genomic_DNA"/>
</dbReference>
<dbReference type="GO" id="GO:0043709">
    <property type="term" value="P:cell adhesion involved in single-species biofilm formation"/>
    <property type="evidence" value="ECO:0007669"/>
    <property type="project" value="TreeGrafter"/>
</dbReference>
<dbReference type="NCBIfam" id="TIGR00254">
    <property type="entry name" value="GGDEF"/>
    <property type="match status" value="1"/>
</dbReference>
<dbReference type="GO" id="GO:0052621">
    <property type="term" value="F:diguanylate cyclase activity"/>
    <property type="evidence" value="ECO:0007669"/>
    <property type="project" value="UniProtKB-EC"/>
</dbReference>
<dbReference type="GO" id="GO:1902201">
    <property type="term" value="P:negative regulation of bacterial-type flagellum-dependent cell motility"/>
    <property type="evidence" value="ECO:0007669"/>
    <property type="project" value="TreeGrafter"/>
</dbReference>
<dbReference type="InterPro" id="IPR050469">
    <property type="entry name" value="Diguanylate_Cyclase"/>
</dbReference>
<evidence type="ECO:0000313" key="5">
    <source>
        <dbReference type="EMBL" id="AOU98880.1"/>
    </source>
</evidence>
<dbReference type="GO" id="GO:0005886">
    <property type="term" value="C:plasma membrane"/>
    <property type="evidence" value="ECO:0007669"/>
    <property type="project" value="TreeGrafter"/>
</dbReference>
<dbReference type="KEGG" id="aprs:BI364_13745"/>
<dbReference type="Gene3D" id="3.30.70.270">
    <property type="match status" value="1"/>
</dbReference>
<name>A0A1D8IQW7_9GAMM</name>
<evidence type="ECO:0000256" key="3">
    <source>
        <dbReference type="SAM" id="Coils"/>
    </source>
</evidence>
<dbReference type="PROSITE" id="PS50887">
    <property type="entry name" value="GGDEF"/>
    <property type="match status" value="1"/>
</dbReference>
<dbReference type="PANTHER" id="PTHR45138:SF9">
    <property type="entry name" value="DIGUANYLATE CYCLASE DGCM-RELATED"/>
    <property type="match status" value="1"/>
</dbReference>
<dbReference type="SUPFAM" id="SSF55073">
    <property type="entry name" value="Nucleotide cyclase"/>
    <property type="match status" value="1"/>
</dbReference>
<evidence type="ECO:0000256" key="2">
    <source>
        <dbReference type="ARBA" id="ARBA00034247"/>
    </source>
</evidence>
<dbReference type="PANTHER" id="PTHR45138">
    <property type="entry name" value="REGULATORY COMPONENTS OF SENSORY TRANSDUCTION SYSTEM"/>
    <property type="match status" value="1"/>
</dbReference>
<dbReference type="AlphaFoldDB" id="A0A1D8IQW7"/>
<gene>
    <name evidence="5" type="ORF">BI364_13745</name>
</gene>
<feature type="domain" description="GGDEF" evidence="4">
    <location>
        <begin position="184"/>
        <end position="304"/>
    </location>
</feature>
<protein>
    <recommendedName>
        <fullName evidence="1">diguanylate cyclase</fullName>
        <ecNumber evidence="1">2.7.7.65</ecNumber>
    </recommendedName>
</protein>
<keyword evidence="6" id="KW-1185">Reference proteome</keyword>
<evidence type="ECO:0000256" key="1">
    <source>
        <dbReference type="ARBA" id="ARBA00012528"/>
    </source>
</evidence>